<evidence type="ECO:0000313" key="2">
    <source>
        <dbReference type="Proteomes" id="UP000054776"/>
    </source>
</evidence>
<name>A0A0V0YTI2_TRISP</name>
<sequence>MTSSYLRHHLLGVLPKSANEDPTVRLFRSGNYAPW</sequence>
<gene>
    <name evidence="1" type="ORF">T01_13834</name>
</gene>
<proteinExistence type="predicted"/>
<reference evidence="1 2" key="1">
    <citation type="submission" date="2015-01" db="EMBL/GenBank/DDBJ databases">
        <title>Evolution of Trichinella species and genotypes.</title>
        <authorList>
            <person name="Korhonen P.K."/>
            <person name="Edoardo P."/>
            <person name="Giuseppe L.R."/>
            <person name="Gasser R.B."/>
        </authorList>
    </citation>
    <scope>NUCLEOTIDE SEQUENCE [LARGE SCALE GENOMIC DNA]</scope>
    <source>
        <strain evidence="1">ISS3</strain>
    </source>
</reference>
<dbReference type="InParanoid" id="A0A0V0YTI2"/>
<protein>
    <submittedName>
        <fullName evidence="1">Uncharacterized protein</fullName>
    </submittedName>
</protein>
<evidence type="ECO:0000313" key="1">
    <source>
        <dbReference type="EMBL" id="KRY03472.1"/>
    </source>
</evidence>
<dbReference type="EMBL" id="JYDH01005113">
    <property type="protein sequence ID" value="KRY03472.1"/>
    <property type="molecule type" value="Genomic_DNA"/>
</dbReference>
<accession>A0A0V0YTI2</accession>
<comment type="caution">
    <text evidence="1">The sequence shown here is derived from an EMBL/GenBank/DDBJ whole genome shotgun (WGS) entry which is preliminary data.</text>
</comment>
<keyword evidence="2" id="KW-1185">Reference proteome</keyword>
<organism evidence="1 2">
    <name type="scientific">Trichinella spiralis</name>
    <name type="common">Trichina worm</name>
    <dbReference type="NCBI Taxonomy" id="6334"/>
    <lineage>
        <taxon>Eukaryota</taxon>
        <taxon>Metazoa</taxon>
        <taxon>Ecdysozoa</taxon>
        <taxon>Nematoda</taxon>
        <taxon>Enoplea</taxon>
        <taxon>Dorylaimia</taxon>
        <taxon>Trichinellida</taxon>
        <taxon>Trichinellidae</taxon>
        <taxon>Trichinella</taxon>
    </lineage>
</organism>
<dbReference type="Proteomes" id="UP000054776">
    <property type="component" value="Unassembled WGS sequence"/>
</dbReference>
<dbReference type="AlphaFoldDB" id="A0A0V0YTI2"/>